<keyword evidence="3" id="KW-0863">Zinc-finger</keyword>
<dbReference type="EMBL" id="SEYY01005235">
    <property type="protein sequence ID" value="KAB7503395.1"/>
    <property type="molecule type" value="Genomic_DNA"/>
</dbReference>
<reference evidence="10 11" key="1">
    <citation type="journal article" date="2019" name="PLoS Biol.">
        <title>Sex chromosomes control vertical transmission of feminizing Wolbachia symbionts in an isopod.</title>
        <authorList>
            <person name="Becking T."/>
            <person name="Chebbi M.A."/>
            <person name="Giraud I."/>
            <person name="Moumen B."/>
            <person name="Laverre T."/>
            <person name="Caubet Y."/>
            <person name="Peccoud J."/>
            <person name="Gilbert C."/>
            <person name="Cordaux R."/>
        </authorList>
    </citation>
    <scope>NUCLEOTIDE SEQUENCE [LARGE SCALE GENOMIC DNA]</scope>
    <source>
        <strain evidence="10">ANa2</strain>
        <tissue evidence="10">Whole body excluding digestive tract and cuticle</tissue>
    </source>
</reference>
<protein>
    <submittedName>
        <fullName evidence="10">Ecdysone-induced protein 78C</fullName>
    </submittedName>
</protein>
<dbReference type="GO" id="GO:0000978">
    <property type="term" value="F:RNA polymerase II cis-regulatory region sequence-specific DNA binding"/>
    <property type="evidence" value="ECO:0007669"/>
    <property type="project" value="TreeGrafter"/>
</dbReference>
<evidence type="ECO:0000313" key="10">
    <source>
        <dbReference type="EMBL" id="KAB7503395.1"/>
    </source>
</evidence>
<comment type="caution">
    <text evidence="10">The sequence shown here is derived from an EMBL/GenBank/DDBJ whole genome shotgun (WGS) entry which is preliminary data.</text>
</comment>
<dbReference type="GO" id="GO:0004879">
    <property type="term" value="F:nuclear receptor activity"/>
    <property type="evidence" value="ECO:0007669"/>
    <property type="project" value="TreeGrafter"/>
</dbReference>
<dbReference type="SUPFAM" id="SSF48508">
    <property type="entry name" value="Nuclear receptor ligand-binding domain"/>
    <property type="match status" value="1"/>
</dbReference>
<keyword evidence="5" id="KW-0805">Transcription regulation</keyword>
<dbReference type="GO" id="GO:0000122">
    <property type="term" value="P:negative regulation of transcription by RNA polymerase II"/>
    <property type="evidence" value="ECO:0007669"/>
    <property type="project" value="TreeGrafter"/>
</dbReference>
<dbReference type="Pfam" id="PF00104">
    <property type="entry name" value="Hormone_recep"/>
    <property type="match status" value="1"/>
</dbReference>
<dbReference type="Proteomes" id="UP000326759">
    <property type="component" value="Unassembled WGS sequence"/>
</dbReference>
<dbReference type="Gene3D" id="1.10.565.10">
    <property type="entry name" value="Retinoid X Receptor"/>
    <property type="match status" value="1"/>
</dbReference>
<dbReference type="PANTHER" id="PTHR24082:SF473">
    <property type="entry name" value="ECDYSONE-INDUCED PROTEIN 75B, ISOFORM B"/>
    <property type="match status" value="1"/>
</dbReference>
<evidence type="ECO:0000256" key="2">
    <source>
        <dbReference type="ARBA" id="ARBA00022723"/>
    </source>
</evidence>
<keyword evidence="2" id="KW-0479">Metal-binding</keyword>
<keyword evidence="11" id="KW-1185">Reference proteome</keyword>
<comment type="similarity">
    <text evidence="1">Belongs to the nuclear hormone receptor family. NR1 subfamily.</text>
</comment>
<organism evidence="10 11">
    <name type="scientific">Armadillidium nasatum</name>
    <dbReference type="NCBI Taxonomy" id="96803"/>
    <lineage>
        <taxon>Eukaryota</taxon>
        <taxon>Metazoa</taxon>
        <taxon>Ecdysozoa</taxon>
        <taxon>Arthropoda</taxon>
        <taxon>Crustacea</taxon>
        <taxon>Multicrustacea</taxon>
        <taxon>Malacostraca</taxon>
        <taxon>Eumalacostraca</taxon>
        <taxon>Peracarida</taxon>
        <taxon>Isopoda</taxon>
        <taxon>Oniscidea</taxon>
        <taxon>Crinocheta</taxon>
        <taxon>Armadillidiidae</taxon>
        <taxon>Armadillidium</taxon>
    </lineage>
</organism>
<keyword evidence="8" id="KW-0675">Receptor</keyword>
<dbReference type="InterPro" id="IPR035500">
    <property type="entry name" value="NHR-like_dom_sf"/>
</dbReference>
<evidence type="ECO:0000313" key="11">
    <source>
        <dbReference type="Proteomes" id="UP000326759"/>
    </source>
</evidence>
<dbReference type="GO" id="GO:0008270">
    <property type="term" value="F:zinc ion binding"/>
    <property type="evidence" value="ECO:0007669"/>
    <property type="project" value="UniProtKB-KW"/>
</dbReference>
<evidence type="ECO:0000256" key="7">
    <source>
        <dbReference type="ARBA" id="ARBA00023163"/>
    </source>
</evidence>
<dbReference type="InterPro" id="IPR050234">
    <property type="entry name" value="Nuclear_hormone_rcpt_NR1"/>
</dbReference>
<evidence type="ECO:0000256" key="4">
    <source>
        <dbReference type="ARBA" id="ARBA00022833"/>
    </source>
</evidence>
<proteinExistence type="inferred from homology"/>
<dbReference type="OrthoDB" id="6081310at2759"/>
<evidence type="ECO:0000259" key="9">
    <source>
        <dbReference type="PROSITE" id="PS51843"/>
    </source>
</evidence>
<dbReference type="GO" id="GO:0030154">
    <property type="term" value="P:cell differentiation"/>
    <property type="evidence" value="ECO:0007669"/>
    <property type="project" value="TreeGrafter"/>
</dbReference>
<gene>
    <name evidence="10" type="primary">Eip78C</name>
    <name evidence="10" type="ORF">Anas_00658</name>
</gene>
<accession>A0A5N5TE59</accession>
<dbReference type="InterPro" id="IPR000536">
    <property type="entry name" value="Nucl_hrmn_rcpt_lig-bd"/>
</dbReference>
<dbReference type="PANTHER" id="PTHR24082">
    <property type="entry name" value="NUCLEAR HORMONE RECEPTOR"/>
    <property type="match status" value="1"/>
</dbReference>
<keyword evidence="6" id="KW-0238">DNA-binding</keyword>
<evidence type="ECO:0000256" key="6">
    <source>
        <dbReference type="ARBA" id="ARBA00023125"/>
    </source>
</evidence>
<evidence type="ECO:0000256" key="3">
    <source>
        <dbReference type="ARBA" id="ARBA00022771"/>
    </source>
</evidence>
<evidence type="ECO:0000256" key="5">
    <source>
        <dbReference type="ARBA" id="ARBA00023015"/>
    </source>
</evidence>
<evidence type="ECO:0000256" key="1">
    <source>
        <dbReference type="ARBA" id="ARBA00008092"/>
    </source>
</evidence>
<keyword evidence="7" id="KW-0804">Transcription</keyword>
<dbReference type="GO" id="GO:0045944">
    <property type="term" value="P:positive regulation of transcription by RNA polymerase II"/>
    <property type="evidence" value="ECO:0007669"/>
    <property type="project" value="TreeGrafter"/>
</dbReference>
<dbReference type="AlphaFoldDB" id="A0A5N5TE59"/>
<sequence>MISSVDNTLTFCDGSYINRHELEFMFEQDFVNSIFNFAMTFNSMNLSDDEVGLFVAVVLLTADRPGVADPKLVEHYQDKVIEALRIQKN</sequence>
<evidence type="ECO:0000256" key="8">
    <source>
        <dbReference type="ARBA" id="ARBA00023170"/>
    </source>
</evidence>
<keyword evidence="4" id="KW-0862">Zinc</keyword>
<dbReference type="PROSITE" id="PS51843">
    <property type="entry name" value="NR_LBD"/>
    <property type="match status" value="1"/>
</dbReference>
<feature type="domain" description="NR LBD" evidence="9">
    <location>
        <begin position="1"/>
        <end position="89"/>
    </location>
</feature>
<name>A0A5N5TE59_9CRUS</name>
<dbReference type="GO" id="GO:0009755">
    <property type="term" value="P:hormone-mediated signaling pathway"/>
    <property type="evidence" value="ECO:0007669"/>
    <property type="project" value="TreeGrafter"/>
</dbReference>